<gene>
    <name evidence="1" type="ORF">FOZG_02702</name>
</gene>
<sequence>MGISDVTYRHFVMLEEGLPELKLVCLKAEDDDG</sequence>
<dbReference type="EMBL" id="JH717897">
    <property type="protein sequence ID" value="EWZ46598.1"/>
    <property type="molecule type" value="Genomic_DNA"/>
</dbReference>
<dbReference type="HOGENOM" id="CLU_3384797_0_0_1"/>
<dbReference type="AlphaFoldDB" id="W9KZW0"/>
<dbReference type="Proteomes" id="UP000030766">
    <property type="component" value="Unassembled WGS sequence"/>
</dbReference>
<protein>
    <submittedName>
        <fullName evidence="1">Uncharacterized protein</fullName>
    </submittedName>
</protein>
<reference evidence="1" key="1">
    <citation type="submission" date="2011-06" db="EMBL/GenBank/DDBJ databases">
        <title>The Genome Sequence of Fusarium oxysporum Fo47.</title>
        <authorList>
            <consortium name="The Broad Institute Genome Sequencing Platform"/>
            <person name="Ma L.-J."/>
            <person name="Gale L.R."/>
            <person name="Schwartz D.C."/>
            <person name="Zhou S."/>
            <person name="Corby-Kistler H."/>
            <person name="Young S.K."/>
            <person name="Zeng Q."/>
            <person name="Gargeya S."/>
            <person name="Fitzgerald M."/>
            <person name="Haas B."/>
            <person name="Abouelleil A."/>
            <person name="Alvarado L."/>
            <person name="Arachchi H.M."/>
            <person name="Berlin A."/>
            <person name="Brown A."/>
            <person name="Chapman S.B."/>
            <person name="Chen Z."/>
            <person name="Dunbar C."/>
            <person name="Freedman E."/>
            <person name="Gearin G."/>
            <person name="Gellesch M."/>
            <person name="Goldberg J."/>
            <person name="Griggs A."/>
            <person name="Gujja S."/>
            <person name="Heiman D."/>
            <person name="Howarth C."/>
            <person name="Larson L."/>
            <person name="Lui A."/>
            <person name="MacDonald P.J.P."/>
            <person name="Mehta T."/>
            <person name="Montmayeur A."/>
            <person name="Murphy C."/>
            <person name="Neiman D."/>
            <person name="Pearson M."/>
            <person name="Priest M."/>
            <person name="Roberts A."/>
            <person name="Saif S."/>
            <person name="Shea T."/>
            <person name="Shenoy N."/>
            <person name="Sisk P."/>
            <person name="Stolte C."/>
            <person name="Sykes S."/>
            <person name="Wortman J."/>
            <person name="Nusbaum C."/>
            <person name="Birren B."/>
        </authorList>
    </citation>
    <scope>NUCLEOTIDE SEQUENCE [LARGE SCALE GENOMIC DNA]</scope>
    <source>
        <strain evidence="1">Fo47</strain>
    </source>
</reference>
<evidence type="ECO:0000313" key="1">
    <source>
        <dbReference type="EMBL" id="EWZ46598.1"/>
    </source>
</evidence>
<organism evidence="1">
    <name type="scientific">Fusarium oxysporum Fo47</name>
    <dbReference type="NCBI Taxonomy" id="660027"/>
    <lineage>
        <taxon>Eukaryota</taxon>
        <taxon>Fungi</taxon>
        <taxon>Dikarya</taxon>
        <taxon>Ascomycota</taxon>
        <taxon>Pezizomycotina</taxon>
        <taxon>Sordariomycetes</taxon>
        <taxon>Hypocreomycetidae</taxon>
        <taxon>Hypocreales</taxon>
        <taxon>Nectriaceae</taxon>
        <taxon>Fusarium</taxon>
        <taxon>Fusarium oxysporum species complex</taxon>
    </lineage>
</organism>
<reference evidence="1" key="2">
    <citation type="submission" date="2012-06" db="EMBL/GenBank/DDBJ databases">
        <title>Annotation of the Genome Sequence of Fusarium oxysporum Fo47.</title>
        <authorList>
            <consortium name="The Broad Institute Genomics Platform"/>
            <person name="Ma L.-J."/>
            <person name="Corby-Kistler H."/>
            <person name="Broz K."/>
            <person name="Gale L.R."/>
            <person name="Jonkers W."/>
            <person name="O'Donnell K."/>
            <person name="Ploetz R."/>
            <person name="Steinberg C."/>
            <person name="Schwartz D.C."/>
            <person name="VanEtten H."/>
            <person name="Zhou S."/>
            <person name="Young S.K."/>
            <person name="Zeng Q."/>
            <person name="Gargeya S."/>
            <person name="Fitzgerald M."/>
            <person name="Abouelleil A."/>
            <person name="Alvarado L."/>
            <person name="Chapman S.B."/>
            <person name="Gainer-Dewar J."/>
            <person name="Goldberg J."/>
            <person name="Griggs A."/>
            <person name="Gujja S."/>
            <person name="Hansen M."/>
            <person name="Howarth C."/>
            <person name="Imamovic A."/>
            <person name="Ireland A."/>
            <person name="Larimer J."/>
            <person name="McCowan C."/>
            <person name="Murphy C."/>
            <person name="Pearson M."/>
            <person name="Poon T.W."/>
            <person name="Priest M."/>
            <person name="Roberts A."/>
            <person name="Saif S."/>
            <person name="Shea T."/>
            <person name="Sykes S."/>
            <person name="Wortman J."/>
            <person name="Nusbaum C."/>
            <person name="Birren B."/>
        </authorList>
    </citation>
    <scope>NUCLEOTIDE SEQUENCE</scope>
    <source>
        <strain evidence="1">Fo47</strain>
    </source>
</reference>
<accession>W9KZW0</accession>
<dbReference type="VEuPathDB" id="FungiDB:FOZG_02702"/>
<proteinExistence type="predicted"/>
<name>W9KZW0_FUSOX</name>